<dbReference type="GO" id="GO:0016853">
    <property type="term" value="F:isomerase activity"/>
    <property type="evidence" value="ECO:0007669"/>
    <property type="project" value="TreeGrafter"/>
</dbReference>
<sequence length="297" mass="30990">MRLADRTLRYDVLDVFTDRAFEGNPLAVVHGAEDLATAELQAIASEFNLSETAFPMSPTGGAEGAADYRLRIFTPIAELPFAGLPSIGTAWLLARDGVVPFGAVVQQSAGGLHSLRVDERSAELTGGEPALGEVLDAGGLAEAIGLTESDVDRSVQPRVAGCGIDFGFLAVQAEALTRAVPEASEIRRHPVGRGLAPVAFDRATGEARMRMFRAAGGEDPATGAAVLGLGVWLVDQGLLPGDGESRCQVRQGVEMGRPSTLDCVVLAEDGRAVRVSVGGQVVPVAEGRIRVPRGNVN</sequence>
<keyword evidence="3" id="KW-1185">Reference proteome</keyword>
<accession>A0A5B2XMC3</accession>
<dbReference type="Pfam" id="PF02567">
    <property type="entry name" value="PhzC-PhzF"/>
    <property type="match status" value="1"/>
</dbReference>
<gene>
    <name evidence="2" type="ORF">F0L68_08710</name>
</gene>
<protein>
    <submittedName>
        <fullName evidence="2">PhzF family phenazine biosynthesis protein</fullName>
    </submittedName>
</protein>
<organism evidence="2 3">
    <name type="scientific">Solihabitans fulvus</name>
    <dbReference type="NCBI Taxonomy" id="1892852"/>
    <lineage>
        <taxon>Bacteria</taxon>
        <taxon>Bacillati</taxon>
        <taxon>Actinomycetota</taxon>
        <taxon>Actinomycetes</taxon>
        <taxon>Pseudonocardiales</taxon>
        <taxon>Pseudonocardiaceae</taxon>
        <taxon>Solihabitans</taxon>
    </lineage>
</organism>
<dbReference type="OrthoDB" id="9788221at2"/>
<dbReference type="SUPFAM" id="SSF54506">
    <property type="entry name" value="Diaminopimelate epimerase-like"/>
    <property type="match status" value="1"/>
</dbReference>
<dbReference type="PANTHER" id="PTHR13774:SF32">
    <property type="entry name" value="ANTISENSE-ENHANCING SEQUENCE 1"/>
    <property type="match status" value="1"/>
</dbReference>
<evidence type="ECO:0000313" key="3">
    <source>
        <dbReference type="Proteomes" id="UP000323454"/>
    </source>
</evidence>
<dbReference type="InterPro" id="IPR003719">
    <property type="entry name" value="Phenazine_PhzF-like"/>
</dbReference>
<dbReference type="EMBL" id="VUOB01000013">
    <property type="protein sequence ID" value="KAA2264059.1"/>
    <property type="molecule type" value="Genomic_DNA"/>
</dbReference>
<feature type="active site" evidence="1">
    <location>
        <position position="51"/>
    </location>
</feature>
<evidence type="ECO:0000313" key="2">
    <source>
        <dbReference type="EMBL" id="KAA2264059.1"/>
    </source>
</evidence>
<dbReference type="GO" id="GO:0005737">
    <property type="term" value="C:cytoplasm"/>
    <property type="evidence" value="ECO:0007669"/>
    <property type="project" value="TreeGrafter"/>
</dbReference>
<dbReference type="RefSeq" id="WP_149848966.1">
    <property type="nucleotide sequence ID" value="NZ_VUOB01000013.1"/>
</dbReference>
<comment type="caution">
    <text evidence="2">The sequence shown here is derived from an EMBL/GenBank/DDBJ whole genome shotgun (WGS) entry which is preliminary data.</text>
</comment>
<dbReference type="AlphaFoldDB" id="A0A5B2XMC3"/>
<evidence type="ECO:0000256" key="1">
    <source>
        <dbReference type="PIRSR" id="PIRSR016184-1"/>
    </source>
</evidence>
<dbReference type="Gene3D" id="3.10.310.10">
    <property type="entry name" value="Diaminopimelate Epimerase, Chain A, domain 1"/>
    <property type="match status" value="2"/>
</dbReference>
<name>A0A5B2XMC3_9PSEU</name>
<dbReference type="NCBIfam" id="TIGR00654">
    <property type="entry name" value="PhzF_family"/>
    <property type="match status" value="1"/>
</dbReference>
<dbReference type="Proteomes" id="UP000323454">
    <property type="component" value="Unassembled WGS sequence"/>
</dbReference>
<proteinExistence type="predicted"/>
<reference evidence="2 3" key="2">
    <citation type="submission" date="2019-09" db="EMBL/GenBank/DDBJ databases">
        <authorList>
            <person name="Jin C."/>
        </authorList>
    </citation>
    <scope>NUCLEOTIDE SEQUENCE [LARGE SCALE GENOMIC DNA]</scope>
    <source>
        <strain evidence="2 3">AN110305</strain>
    </source>
</reference>
<dbReference type="PIRSF" id="PIRSF016184">
    <property type="entry name" value="PhzC_PhzF"/>
    <property type="match status" value="1"/>
</dbReference>
<dbReference type="PANTHER" id="PTHR13774">
    <property type="entry name" value="PHENAZINE BIOSYNTHESIS PROTEIN"/>
    <property type="match status" value="1"/>
</dbReference>
<reference evidence="2 3" key="1">
    <citation type="submission" date="2019-09" db="EMBL/GenBank/DDBJ databases">
        <title>Goodfellowia gen. nov., a new genus of the Pseudonocardineae related to Actinoalloteichus, containing Goodfellowia coeruleoviolacea gen. nov., comb. nov. gen. nov., comb. nov.</title>
        <authorList>
            <person name="Labeda D."/>
        </authorList>
    </citation>
    <scope>NUCLEOTIDE SEQUENCE [LARGE SCALE GENOMIC DNA]</scope>
    <source>
        <strain evidence="2 3">AN110305</strain>
    </source>
</reference>